<dbReference type="GO" id="GO:0010960">
    <property type="term" value="P:magnesium ion homeostasis"/>
    <property type="evidence" value="ECO:0007669"/>
    <property type="project" value="InterPro"/>
</dbReference>
<dbReference type="SUPFAM" id="SSF54631">
    <property type="entry name" value="CBS-domain pair"/>
    <property type="match status" value="1"/>
</dbReference>
<feature type="transmembrane region" description="Helical" evidence="8">
    <location>
        <begin position="70"/>
        <end position="93"/>
    </location>
</feature>
<evidence type="ECO:0000256" key="2">
    <source>
        <dbReference type="ARBA" id="ARBA00022692"/>
    </source>
</evidence>
<evidence type="ECO:0000259" key="9">
    <source>
        <dbReference type="PROSITE" id="PS51371"/>
    </source>
</evidence>
<evidence type="ECO:0000256" key="6">
    <source>
        <dbReference type="PROSITE-ProRule" id="PRU00703"/>
    </source>
</evidence>
<dbReference type="InterPro" id="IPR046342">
    <property type="entry name" value="CBS_dom_sf"/>
</dbReference>
<name>A0A4V1IXK7_9FUNG</name>
<reference evidence="12" key="1">
    <citation type="journal article" date="2018" name="Nat. Microbiol.">
        <title>Leveraging single-cell genomics to expand the fungal tree of life.</title>
        <authorList>
            <person name="Ahrendt S.R."/>
            <person name="Quandt C.A."/>
            <person name="Ciobanu D."/>
            <person name="Clum A."/>
            <person name="Salamov A."/>
            <person name="Andreopoulos B."/>
            <person name="Cheng J.F."/>
            <person name="Woyke T."/>
            <person name="Pelin A."/>
            <person name="Henrissat B."/>
            <person name="Reynolds N.K."/>
            <person name="Benny G.L."/>
            <person name="Smith M.E."/>
            <person name="James T.Y."/>
            <person name="Grigoriev I.V."/>
        </authorList>
    </citation>
    <scope>NUCLEOTIDE SEQUENCE [LARGE SCALE GENOMIC DNA]</scope>
</reference>
<evidence type="ECO:0000256" key="4">
    <source>
        <dbReference type="ARBA" id="ARBA00022989"/>
    </source>
</evidence>
<evidence type="ECO:0000259" key="10">
    <source>
        <dbReference type="PROSITE" id="PS51846"/>
    </source>
</evidence>
<feature type="domain" description="CNNM transmembrane" evidence="10">
    <location>
        <begin position="1"/>
        <end position="171"/>
    </location>
</feature>
<dbReference type="InterPro" id="IPR000644">
    <property type="entry name" value="CBS_dom"/>
</dbReference>
<dbReference type="Gene3D" id="3.10.580.10">
    <property type="entry name" value="CBS-domain"/>
    <property type="match status" value="1"/>
</dbReference>
<dbReference type="GO" id="GO:0016020">
    <property type="term" value="C:membrane"/>
    <property type="evidence" value="ECO:0007669"/>
    <property type="project" value="UniProtKB-SubCell"/>
</dbReference>
<feature type="domain" description="CBS" evidence="9">
    <location>
        <begin position="251"/>
        <end position="324"/>
    </location>
</feature>
<dbReference type="AlphaFoldDB" id="A0A4V1IXK7"/>
<evidence type="ECO:0008006" key="13">
    <source>
        <dbReference type="Google" id="ProtNLM"/>
    </source>
</evidence>
<dbReference type="Pfam" id="PF01595">
    <property type="entry name" value="CNNM"/>
    <property type="match status" value="1"/>
</dbReference>
<dbReference type="GO" id="GO:0030026">
    <property type="term" value="P:intracellular manganese ion homeostasis"/>
    <property type="evidence" value="ECO:0007669"/>
    <property type="project" value="TreeGrafter"/>
</dbReference>
<feature type="non-terminal residue" evidence="11">
    <location>
        <position position="1"/>
    </location>
</feature>
<keyword evidence="6" id="KW-0129">CBS domain</keyword>
<dbReference type="PROSITE" id="PS51846">
    <property type="entry name" value="CNNM"/>
    <property type="match status" value="1"/>
</dbReference>
<evidence type="ECO:0000256" key="5">
    <source>
        <dbReference type="ARBA" id="ARBA00023136"/>
    </source>
</evidence>
<dbReference type="PANTHER" id="PTHR12064">
    <property type="entry name" value="METAL TRANSPORTER CNNM"/>
    <property type="match status" value="1"/>
</dbReference>
<dbReference type="FunFam" id="3.10.580.10:FF:000006">
    <property type="entry name" value="DUF21 and CBS domain protein"/>
    <property type="match status" value="1"/>
</dbReference>
<keyword evidence="12" id="KW-1185">Reference proteome</keyword>
<dbReference type="PANTHER" id="PTHR12064:SF97">
    <property type="entry name" value="METAL TRANSPORTER CNNM-5"/>
    <property type="match status" value="1"/>
</dbReference>
<dbReference type="InterPro" id="IPR002550">
    <property type="entry name" value="CNNM"/>
</dbReference>
<dbReference type="InterPro" id="IPR044751">
    <property type="entry name" value="Ion_transp-like_CBS"/>
</dbReference>
<evidence type="ECO:0000256" key="8">
    <source>
        <dbReference type="SAM" id="Phobius"/>
    </source>
</evidence>
<dbReference type="GO" id="GO:0005737">
    <property type="term" value="C:cytoplasm"/>
    <property type="evidence" value="ECO:0007669"/>
    <property type="project" value="TreeGrafter"/>
</dbReference>
<feature type="transmembrane region" description="Helical" evidence="8">
    <location>
        <begin position="105"/>
        <end position="124"/>
    </location>
</feature>
<dbReference type="Proteomes" id="UP000267251">
    <property type="component" value="Unassembled WGS sequence"/>
</dbReference>
<evidence type="ECO:0000313" key="12">
    <source>
        <dbReference type="Proteomes" id="UP000267251"/>
    </source>
</evidence>
<evidence type="ECO:0000313" key="11">
    <source>
        <dbReference type="EMBL" id="RKP11399.1"/>
    </source>
</evidence>
<accession>A0A4V1IXK7</accession>
<proteinExistence type="predicted"/>
<evidence type="ECO:0000256" key="3">
    <source>
        <dbReference type="ARBA" id="ARBA00022737"/>
    </source>
</evidence>
<sequence>FLVAIGGLFAGLTIGLMSQDETHLEVLKHSDDPKIRKYATKLLDLLRHRQHWILITLLLSNVVVNETLPIILHSLFGSGLNAVIASTVLIVIFGEIIPQAVCARYGLAIGSFCALPVKALMYALSPIAYPIARLLDWLLGGHSGVRYRKDELKTLVALHRAGKIGDLSTDEVTILQAVLDLQAKPVSEVMTPMDDVYTLTMNDILDEMTIDEIAKAGYSRVPIRKMDGSGFEGMLLVKRLITYDPEDKWPVSRFPLSPLPETMPETSCLDILNFFQEGRSHMALITTRIPPSNEGSGPMRKKYHGVITLEDVIEELIGEEIVDETDVYIDVHHKV</sequence>
<gene>
    <name evidence="11" type="ORF">BJ684DRAFT_4222</name>
</gene>
<comment type="subcellular location">
    <subcellularLocation>
        <location evidence="1">Membrane</location>
        <topology evidence="1">Multi-pass membrane protein</topology>
    </subcellularLocation>
</comment>
<keyword evidence="5 7" id="KW-0472">Membrane</keyword>
<dbReference type="OrthoDB" id="5353557at2759"/>
<protein>
    <recommendedName>
        <fullName evidence="13">CNNM transmembrane domain-containing protein</fullName>
    </recommendedName>
</protein>
<keyword evidence="4 7" id="KW-1133">Transmembrane helix</keyword>
<dbReference type="EMBL" id="KZ988945">
    <property type="protein sequence ID" value="RKP11399.1"/>
    <property type="molecule type" value="Genomic_DNA"/>
</dbReference>
<dbReference type="InterPro" id="IPR045095">
    <property type="entry name" value="ACDP"/>
</dbReference>
<evidence type="ECO:0000256" key="1">
    <source>
        <dbReference type="ARBA" id="ARBA00004141"/>
    </source>
</evidence>
<dbReference type="PROSITE" id="PS51371">
    <property type="entry name" value="CBS"/>
    <property type="match status" value="1"/>
</dbReference>
<keyword evidence="2 7" id="KW-0812">Transmembrane</keyword>
<evidence type="ECO:0000256" key="7">
    <source>
        <dbReference type="PROSITE-ProRule" id="PRU01193"/>
    </source>
</evidence>
<dbReference type="CDD" id="cd04590">
    <property type="entry name" value="CBS_pair_CorC_HlyC_assoc"/>
    <property type="match status" value="1"/>
</dbReference>
<keyword evidence="3" id="KW-0677">Repeat</keyword>
<feature type="non-terminal residue" evidence="11">
    <location>
        <position position="335"/>
    </location>
</feature>
<organism evidence="11 12">
    <name type="scientific">Piptocephalis cylindrospora</name>
    <dbReference type="NCBI Taxonomy" id="1907219"/>
    <lineage>
        <taxon>Eukaryota</taxon>
        <taxon>Fungi</taxon>
        <taxon>Fungi incertae sedis</taxon>
        <taxon>Zoopagomycota</taxon>
        <taxon>Zoopagomycotina</taxon>
        <taxon>Zoopagomycetes</taxon>
        <taxon>Zoopagales</taxon>
        <taxon>Piptocephalidaceae</taxon>
        <taxon>Piptocephalis</taxon>
    </lineage>
</organism>